<dbReference type="AlphaFoldDB" id="A0A845DRX7"/>
<comment type="caution">
    <text evidence="2">The sequence shown here is derived from an EMBL/GenBank/DDBJ whole genome shotgun (WGS) entry which is preliminary data.</text>
</comment>
<evidence type="ECO:0000313" key="3">
    <source>
        <dbReference type="Proteomes" id="UP000460949"/>
    </source>
</evidence>
<name>A0A845DRX7_9BACI</name>
<sequence length="45" mass="5319">MRSMPKDRLLDDEWVDLIQEAKALGLTKEEVEHFLRNGTETYKLV</sequence>
<dbReference type="GO" id="GO:0006355">
    <property type="term" value="P:regulation of DNA-templated transcription"/>
    <property type="evidence" value="ECO:0007669"/>
    <property type="project" value="InterPro"/>
</dbReference>
<evidence type="ECO:0000313" key="2">
    <source>
        <dbReference type="EMBL" id="MYL20146.1"/>
    </source>
</evidence>
<keyword evidence="2" id="KW-0238">DNA-binding</keyword>
<dbReference type="Pfam" id="PF08671">
    <property type="entry name" value="SinI"/>
    <property type="match status" value="1"/>
</dbReference>
<proteinExistence type="predicted"/>
<dbReference type="RefSeq" id="WP_160836591.1">
    <property type="nucleotide sequence ID" value="NZ_JAIVAK010000001.1"/>
</dbReference>
<dbReference type="InterPro" id="IPR036281">
    <property type="entry name" value="SinR/SinI_dimer_dom_sf"/>
</dbReference>
<protein>
    <submittedName>
        <fullName evidence="2">DNA-binding anti-repressor SinI</fullName>
    </submittedName>
</protein>
<reference evidence="2 3" key="1">
    <citation type="submission" date="2019-11" db="EMBL/GenBank/DDBJ databases">
        <title>Genome sequences of 17 halophilic strains isolated from different environments.</title>
        <authorList>
            <person name="Furrow R.E."/>
        </authorList>
    </citation>
    <scope>NUCLEOTIDE SEQUENCE [LARGE SCALE GENOMIC DNA]</scope>
    <source>
        <strain evidence="2 3">22511_23_Filter</strain>
    </source>
</reference>
<dbReference type="SUPFAM" id="SSF47406">
    <property type="entry name" value="SinR repressor dimerisation domain-like"/>
    <property type="match status" value="1"/>
</dbReference>
<dbReference type="PROSITE" id="PS51500">
    <property type="entry name" value="SIN"/>
    <property type="match status" value="1"/>
</dbReference>
<dbReference type="GO" id="GO:0046983">
    <property type="term" value="F:protein dimerization activity"/>
    <property type="evidence" value="ECO:0007669"/>
    <property type="project" value="InterPro"/>
</dbReference>
<gene>
    <name evidence="2" type="primary">sinI</name>
    <name evidence="2" type="ORF">GLW04_09635</name>
</gene>
<dbReference type="InterPro" id="IPR010981">
    <property type="entry name" value="SinR/SinI_dimer_dom"/>
</dbReference>
<feature type="domain" description="Sin" evidence="1">
    <location>
        <begin position="1"/>
        <end position="39"/>
    </location>
</feature>
<dbReference type="Proteomes" id="UP000460949">
    <property type="component" value="Unassembled WGS sequence"/>
</dbReference>
<evidence type="ECO:0000259" key="1">
    <source>
        <dbReference type="PROSITE" id="PS51500"/>
    </source>
</evidence>
<dbReference type="EMBL" id="WMET01000002">
    <property type="protein sequence ID" value="MYL20146.1"/>
    <property type="molecule type" value="Genomic_DNA"/>
</dbReference>
<dbReference type="GO" id="GO:0003677">
    <property type="term" value="F:DNA binding"/>
    <property type="evidence" value="ECO:0007669"/>
    <property type="project" value="UniProtKB-KW"/>
</dbReference>
<accession>A0A845DRX7</accession>
<organism evidence="2 3">
    <name type="scientific">Halobacillus litoralis</name>
    <dbReference type="NCBI Taxonomy" id="45668"/>
    <lineage>
        <taxon>Bacteria</taxon>
        <taxon>Bacillati</taxon>
        <taxon>Bacillota</taxon>
        <taxon>Bacilli</taxon>
        <taxon>Bacillales</taxon>
        <taxon>Bacillaceae</taxon>
        <taxon>Halobacillus</taxon>
    </lineage>
</organism>